<feature type="transmembrane region" description="Helical" evidence="13">
    <location>
        <begin position="352"/>
        <end position="369"/>
    </location>
</feature>
<reference evidence="14" key="2">
    <citation type="journal article" date="2021" name="PeerJ">
        <title>Extensive microbial diversity within the chicken gut microbiome revealed by metagenomics and culture.</title>
        <authorList>
            <person name="Gilroy R."/>
            <person name="Ravi A."/>
            <person name="Getino M."/>
            <person name="Pursley I."/>
            <person name="Horton D.L."/>
            <person name="Alikhan N.F."/>
            <person name="Baker D."/>
            <person name="Gharbi K."/>
            <person name="Hall N."/>
            <person name="Watson M."/>
            <person name="Adriaenssens E.M."/>
            <person name="Foster-Nyarko E."/>
            <person name="Jarju S."/>
            <person name="Secka A."/>
            <person name="Antonio M."/>
            <person name="Oren A."/>
            <person name="Chaudhuri R.R."/>
            <person name="La Ragione R."/>
            <person name="Hildebrand F."/>
            <person name="Pallen M.J."/>
        </authorList>
    </citation>
    <scope>NUCLEOTIDE SEQUENCE</scope>
    <source>
        <strain evidence="14">CHK160-1198</strain>
    </source>
</reference>
<evidence type="ECO:0000256" key="7">
    <source>
        <dbReference type="ARBA" id="ARBA00022475"/>
    </source>
</evidence>
<dbReference type="Proteomes" id="UP000824099">
    <property type="component" value="Unassembled WGS sequence"/>
</dbReference>
<evidence type="ECO:0000256" key="6">
    <source>
        <dbReference type="ARBA" id="ARBA00022449"/>
    </source>
</evidence>
<dbReference type="GO" id="GO:0015297">
    <property type="term" value="F:antiporter activity"/>
    <property type="evidence" value="ECO:0007669"/>
    <property type="project" value="UniProtKB-KW"/>
</dbReference>
<evidence type="ECO:0000256" key="1">
    <source>
        <dbReference type="ARBA" id="ARBA00003408"/>
    </source>
</evidence>
<reference evidence="14" key="1">
    <citation type="submission" date="2020-10" db="EMBL/GenBank/DDBJ databases">
        <authorList>
            <person name="Gilroy R."/>
        </authorList>
    </citation>
    <scope>NUCLEOTIDE SEQUENCE</scope>
    <source>
        <strain evidence="14">CHK160-1198</strain>
    </source>
</reference>
<keyword evidence="10" id="KW-0406">Ion transport</keyword>
<feature type="transmembrane region" description="Helical" evidence="13">
    <location>
        <begin position="189"/>
        <end position="213"/>
    </location>
</feature>
<comment type="similarity">
    <text evidence="3">Belongs to the multi antimicrobial extrusion (MATE) (TC 2.A.66.1) family.</text>
</comment>
<feature type="transmembrane region" description="Helical" evidence="13">
    <location>
        <begin position="132"/>
        <end position="153"/>
    </location>
</feature>
<evidence type="ECO:0000313" key="14">
    <source>
        <dbReference type="EMBL" id="HIU64546.1"/>
    </source>
</evidence>
<dbReference type="GO" id="GO:0006811">
    <property type="term" value="P:monoatomic ion transport"/>
    <property type="evidence" value="ECO:0007669"/>
    <property type="project" value="UniProtKB-KW"/>
</dbReference>
<evidence type="ECO:0000256" key="2">
    <source>
        <dbReference type="ARBA" id="ARBA00004651"/>
    </source>
</evidence>
<dbReference type="GO" id="GO:0042910">
    <property type="term" value="F:xenobiotic transmembrane transporter activity"/>
    <property type="evidence" value="ECO:0007669"/>
    <property type="project" value="InterPro"/>
</dbReference>
<dbReference type="EMBL" id="DVNI01000096">
    <property type="protein sequence ID" value="HIU64546.1"/>
    <property type="molecule type" value="Genomic_DNA"/>
</dbReference>
<protein>
    <recommendedName>
        <fullName evidence="4">Probable multidrug resistance protein NorM</fullName>
    </recommendedName>
    <alternativeName>
        <fullName evidence="12">Multidrug-efflux transporter</fullName>
    </alternativeName>
</protein>
<dbReference type="InterPro" id="IPR002528">
    <property type="entry name" value="MATE_fam"/>
</dbReference>
<evidence type="ECO:0000256" key="5">
    <source>
        <dbReference type="ARBA" id="ARBA00022448"/>
    </source>
</evidence>
<keyword evidence="7" id="KW-1003">Cell membrane</keyword>
<keyword evidence="5" id="KW-0813">Transport</keyword>
<evidence type="ECO:0000256" key="11">
    <source>
        <dbReference type="ARBA" id="ARBA00023136"/>
    </source>
</evidence>
<name>A0A9D1MQQ6_9FIRM</name>
<evidence type="ECO:0000256" key="3">
    <source>
        <dbReference type="ARBA" id="ARBA00010199"/>
    </source>
</evidence>
<feature type="transmembrane region" description="Helical" evidence="13">
    <location>
        <begin position="86"/>
        <end position="112"/>
    </location>
</feature>
<gene>
    <name evidence="14" type="ORF">IAB06_05895</name>
</gene>
<dbReference type="Pfam" id="PF01554">
    <property type="entry name" value="MatE"/>
    <property type="match status" value="2"/>
</dbReference>
<feature type="transmembrane region" description="Helical" evidence="13">
    <location>
        <begin position="165"/>
        <end position="183"/>
    </location>
</feature>
<evidence type="ECO:0000256" key="4">
    <source>
        <dbReference type="ARBA" id="ARBA00020268"/>
    </source>
</evidence>
<comment type="subcellular location">
    <subcellularLocation>
        <location evidence="2">Cell membrane</location>
        <topology evidence="2">Multi-pass membrane protein</topology>
    </subcellularLocation>
</comment>
<feature type="transmembrane region" description="Helical" evidence="13">
    <location>
        <begin position="315"/>
        <end position="337"/>
    </location>
</feature>
<feature type="transmembrane region" description="Helical" evidence="13">
    <location>
        <begin position="419"/>
        <end position="439"/>
    </location>
</feature>
<dbReference type="PANTHER" id="PTHR43298:SF2">
    <property type="entry name" value="FMN_FAD EXPORTER YEEO-RELATED"/>
    <property type="match status" value="1"/>
</dbReference>
<feature type="transmembrane region" description="Helical" evidence="13">
    <location>
        <begin position="243"/>
        <end position="265"/>
    </location>
</feature>
<proteinExistence type="inferred from homology"/>
<feature type="transmembrane region" description="Helical" evidence="13">
    <location>
        <begin position="53"/>
        <end position="74"/>
    </location>
</feature>
<feature type="transmembrane region" description="Helical" evidence="13">
    <location>
        <begin position="9"/>
        <end position="33"/>
    </location>
</feature>
<dbReference type="CDD" id="cd13131">
    <property type="entry name" value="MATE_NorM_like"/>
    <property type="match status" value="1"/>
</dbReference>
<keyword evidence="11 13" id="KW-0472">Membrane</keyword>
<dbReference type="NCBIfam" id="TIGR00797">
    <property type="entry name" value="matE"/>
    <property type="match status" value="1"/>
</dbReference>
<evidence type="ECO:0000313" key="15">
    <source>
        <dbReference type="Proteomes" id="UP000824099"/>
    </source>
</evidence>
<dbReference type="AlphaFoldDB" id="A0A9D1MQQ6"/>
<sequence length="451" mass="49057">MSSLKIRDVIADICTVMLPIFVTQIAIVGMSFFDTVMAGHAGTADLAGVAIGANLWMPVFTGLNGILLALMPIVAQYLGAQQREQISIAVVHGVYVAIFIGLVVVSCLWLTVDDGLTHMGLEADVIRIGSGFLKALSLGMIPIFVCSVLRGFVDTLGYTRLTMCIFAGTLPINIVLNYVLIFGKLGFPALGGIGAGFATATSYSIICLAYFIAIAKVDELNKYQIWSKFGHLQFNLIKEQLRIGVPIGVAIFLESGVFAAMAFFMVKFGTIVIAAHQAAINFTSLLYMLPLSFSLALTILVGIKVGAKEYRAAVLYGRVGIAMNLVIAALFVLLLAVSKEYIASFYSEEPQIIELAAHFLFFAAFFQFLDGTATPIQGILRGYKEVKPAFYASLVAYWGICLPFGYVLDHYFGQGPFSYWQSLITGILVSAVFLVIKLIKLEKRVQKETLF</sequence>
<evidence type="ECO:0000256" key="12">
    <source>
        <dbReference type="ARBA" id="ARBA00031636"/>
    </source>
</evidence>
<keyword evidence="8 13" id="KW-0812">Transmembrane</keyword>
<comment type="caution">
    <text evidence="14">The sequence shown here is derived from an EMBL/GenBank/DDBJ whole genome shotgun (WGS) entry which is preliminary data.</text>
</comment>
<organism evidence="14 15">
    <name type="scientific">Candidatus Avacidaminococcus intestinavium</name>
    <dbReference type="NCBI Taxonomy" id="2840684"/>
    <lineage>
        <taxon>Bacteria</taxon>
        <taxon>Bacillati</taxon>
        <taxon>Bacillota</taxon>
        <taxon>Negativicutes</taxon>
        <taxon>Acidaminococcales</taxon>
        <taxon>Acidaminococcaceae</taxon>
        <taxon>Acidaminococcaceae incertae sedis</taxon>
        <taxon>Candidatus Avacidaminococcus</taxon>
    </lineage>
</organism>
<dbReference type="GO" id="GO:0005886">
    <property type="term" value="C:plasma membrane"/>
    <property type="evidence" value="ECO:0007669"/>
    <property type="project" value="UniProtKB-SubCell"/>
</dbReference>
<keyword evidence="6" id="KW-0050">Antiport</keyword>
<evidence type="ECO:0000256" key="9">
    <source>
        <dbReference type="ARBA" id="ARBA00022989"/>
    </source>
</evidence>
<keyword evidence="9 13" id="KW-1133">Transmembrane helix</keyword>
<comment type="function">
    <text evidence="1">Multidrug efflux pump.</text>
</comment>
<dbReference type="PIRSF" id="PIRSF006603">
    <property type="entry name" value="DinF"/>
    <property type="match status" value="1"/>
</dbReference>
<accession>A0A9D1MQQ6</accession>
<evidence type="ECO:0000256" key="13">
    <source>
        <dbReference type="SAM" id="Phobius"/>
    </source>
</evidence>
<evidence type="ECO:0000256" key="10">
    <source>
        <dbReference type="ARBA" id="ARBA00023065"/>
    </source>
</evidence>
<evidence type="ECO:0000256" key="8">
    <source>
        <dbReference type="ARBA" id="ARBA00022692"/>
    </source>
</evidence>
<dbReference type="InterPro" id="IPR050222">
    <property type="entry name" value="MATE_MdtK"/>
</dbReference>
<dbReference type="PANTHER" id="PTHR43298">
    <property type="entry name" value="MULTIDRUG RESISTANCE PROTEIN NORM-RELATED"/>
    <property type="match status" value="1"/>
</dbReference>
<dbReference type="InterPro" id="IPR048279">
    <property type="entry name" value="MdtK-like"/>
</dbReference>
<feature type="transmembrane region" description="Helical" evidence="13">
    <location>
        <begin position="389"/>
        <end position="407"/>
    </location>
</feature>
<feature type="transmembrane region" description="Helical" evidence="13">
    <location>
        <begin position="285"/>
        <end position="303"/>
    </location>
</feature>